<dbReference type="CDD" id="cd07731">
    <property type="entry name" value="ComA-like_MBL-fold"/>
    <property type="match status" value="1"/>
</dbReference>
<feature type="transmembrane region" description="Helical" evidence="6">
    <location>
        <begin position="296"/>
        <end position="318"/>
    </location>
</feature>
<dbReference type="InterPro" id="IPR052159">
    <property type="entry name" value="Competence_DNA_uptake"/>
</dbReference>
<dbReference type="InterPro" id="IPR001279">
    <property type="entry name" value="Metallo-B-lactamas"/>
</dbReference>
<dbReference type="Pfam" id="PF00753">
    <property type="entry name" value="Lactamase_B"/>
    <property type="match status" value="1"/>
</dbReference>
<dbReference type="EMBL" id="MDVB01000048">
    <property type="protein sequence ID" value="PIT16885.1"/>
    <property type="molecule type" value="Genomic_DNA"/>
</dbReference>
<feature type="transmembrane region" description="Helical" evidence="6">
    <location>
        <begin position="419"/>
        <end position="438"/>
    </location>
</feature>
<feature type="transmembrane region" description="Helical" evidence="6">
    <location>
        <begin position="12"/>
        <end position="39"/>
    </location>
</feature>
<evidence type="ECO:0000256" key="6">
    <source>
        <dbReference type="SAM" id="Phobius"/>
    </source>
</evidence>
<feature type="transmembrane region" description="Helical" evidence="6">
    <location>
        <begin position="391"/>
        <end position="413"/>
    </location>
</feature>
<dbReference type="Pfam" id="PF13567">
    <property type="entry name" value="DUF4131"/>
    <property type="match status" value="1"/>
</dbReference>
<accession>A0A2N9WVA0</accession>
<evidence type="ECO:0000256" key="3">
    <source>
        <dbReference type="ARBA" id="ARBA00022692"/>
    </source>
</evidence>
<dbReference type="GO" id="GO:0005886">
    <property type="term" value="C:plasma membrane"/>
    <property type="evidence" value="ECO:0007669"/>
    <property type="project" value="UniProtKB-SubCell"/>
</dbReference>
<gene>
    <name evidence="8" type="ORF">BGI32_03475</name>
</gene>
<dbReference type="Gene3D" id="3.60.15.10">
    <property type="entry name" value="Ribonuclease Z/Hydroxyacylglutathione hydrolase-like"/>
    <property type="match status" value="1"/>
</dbReference>
<dbReference type="Pfam" id="PF03772">
    <property type="entry name" value="Competence"/>
    <property type="match status" value="1"/>
</dbReference>
<dbReference type="InterPro" id="IPR004797">
    <property type="entry name" value="Competence_ComEC/Rec2"/>
</dbReference>
<sequence length="777" mass="86988">MWYNVCSINIKLIISFWGIVAVYMAKIRFACAWLPWWVVGVCGSYLLPQSVILPWLSALFILAVLIVWPGWQWCRYGCAICAGVIFALWRTDMILQQQWPLTDKTQLQNVVIKVTDIPQQNQQRSRFVAQVSLPNGQQQQWLLTDYTKQQWPPGSRWQVRAKVRAIIGETNKVGFNQEAWALANHIGAMATVVKGQRKALPATSGWQEWLARWRLWCSARWQAQAQTYPQGVALLKALAVGEQSALPAAAWQIFRPLGLNHLVSISGLHVGMLAMLAAWLCGKCLQYLPVRIHQPWIYTRCTAVLTAILYSALAGFAVPTQRSMLMIIILALTWRRGYLRAFQVWWLTIAIVLLFDPLAVLSVGFWLSFLLVAVLMWAGDGYGHSAKWRQLVLAQWAAGLASVVLVAFCFGSVPLISPLVNALAIPWFTLVLVPLALLSLIIPVDILRTLAAYLSEQTMCLLHWVAGYAPEYYPAHAPLALWLLALIAVLLLLLPRGWYLRPLCLLILLLLLSYRPPRPAQGEAVIRVWDVGQGLAVSISTAKHELLFDTGTAYAAQSALLPNLRAAGIKRLDTLVLSHNDSDHDGGATLIKRHLQPHSIIAGQPQAYSFPVQACRGGSNWQWDGVWFEFLNQPVVAKSGKNEYSCVLRVVSADKAILITGDLGKKGERTLMAAYNENLFSQILILGHHGSRHSSDVNFIRTVAPQYAVASAGFANPYGHPHVQVQQLLAQEGITLLRTDRMGGMQTTLSSRPVRWQLLHSYRPYWQRKPRLETMPK</sequence>
<dbReference type="GO" id="GO:0030420">
    <property type="term" value="P:establishment of competence for transformation"/>
    <property type="evidence" value="ECO:0007669"/>
    <property type="project" value="InterPro"/>
</dbReference>
<feature type="domain" description="Metallo-beta-lactamase" evidence="7">
    <location>
        <begin position="533"/>
        <end position="714"/>
    </location>
</feature>
<dbReference type="PANTHER" id="PTHR30619:SF1">
    <property type="entry name" value="RECOMBINATION PROTEIN 2"/>
    <property type="match status" value="1"/>
</dbReference>
<protein>
    <submittedName>
        <fullName evidence="8">DNA internalization-related competence protein ComEC/Rec2</fullName>
    </submittedName>
</protein>
<comment type="caution">
    <text evidence="8">The sequence shown here is derived from an EMBL/GenBank/DDBJ whole genome shotgun (WGS) entry which is preliminary data.</text>
</comment>
<dbReference type="SMART" id="SM00849">
    <property type="entry name" value="Lactamase_B"/>
    <property type="match status" value="1"/>
</dbReference>
<dbReference type="SUPFAM" id="SSF56281">
    <property type="entry name" value="Metallo-hydrolase/oxidoreductase"/>
    <property type="match status" value="1"/>
</dbReference>
<dbReference type="InterPro" id="IPR035681">
    <property type="entry name" value="ComA-like_MBL"/>
</dbReference>
<evidence type="ECO:0000256" key="4">
    <source>
        <dbReference type="ARBA" id="ARBA00022989"/>
    </source>
</evidence>
<dbReference type="PANTHER" id="PTHR30619">
    <property type="entry name" value="DNA INTERNALIZATION/COMPETENCE PROTEIN COMEC/REC2"/>
    <property type="match status" value="1"/>
</dbReference>
<keyword evidence="2" id="KW-1003">Cell membrane</keyword>
<keyword evidence="5 6" id="KW-0472">Membrane</keyword>
<keyword evidence="3 6" id="KW-0812">Transmembrane</keyword>
<evidence type="ECO:0000313" key="8">
    <source>
        <dbReference type="EMBL" id="PIT16885.1"/>
    </source>
</evidence>
<comment type="subcellular location">
    <subcellularLocation>
        <location evidence="1">Cell membrane</location>
        <topology evidence="1">Multi-pass membrane protein</topology>
    </subcellularLocation>
</comment>
<evidence type="ECO:0000256" key="5">
    <source>
        <dbReference type="ARBA" id="ARBA00023136"/>
    </source>
</evidence>
<dbReference type="AlphaFoldDB" id="A0A2N9WVA0"/>
<dbReference type="NCBIfam" id="TIGR00360">
    <property type="entry name" value="ComEC_N-term"/>
    <property type="match status" value="1"/>
</dbReference>
<evidence type="ECO:0000256" key="1">
    <source>
        <dbReference type="ARBA" id="ARBA00004651"/>
    </source>
</evidence>
<feature type="transmembrane region" description="Helical" evidence="6">
    <location>
        <begin position="498"/>
        <end position="514"/>
    </location>
</feature>
<feature type="transmembrane region" description="Helical" evidence="6">
    <location>
        <begin position="262"/>
        <end position="280"/>
    </location>
</feature>
<proteinExistence type="predicted"/>
<evidence type="ECO:0000313" key="9">
    <source>
        <dbReference type="Proteomes" id="UP000231293"/>
    </source>
</evidence>
<organism evidence="8 9">
    <name type="scientific">Snodgrassella alvi</name>
    <dbReference type="NCBI Taxonomy" id="1196083"/>
    <lineage>
        <taxon>Bacteria</taxon>
        <taxon>Pseudomonadati</taxon>
        <taxon>Pseudomonadota</taxon>
        <taxon>Betaproteobacteria</taxon>
        <taxon>Neisseriales</taxon>
        <taxon>Neisseriaceae</taxon>
        <taxon>Snodgrassella</taxon>
    </lineage>
</organism>
<dbReference type="InterPro" id="IPR004477">
    <property type="entry name" value="ComEC_N"/>
</dbReference>
<dbReference type="InterPro" id="IPR025405">
    <property type="entry name" value="DUF4131"/>
</dbReference>
<feature type="transmembrane region" description="Helical" evidence="6">
    <location>
        <begin position="51"/>
        <end position="71"/>
    </location>
</feature>
<evidence type="ECO:0000259" key="7">
    <source>
        <dbReference type="SMART" id="SM00849"/>
    </source>
</evidence>
<keyword evidence="4 6" id="KW-1133">Transmembrane helix</keyword>
<dbReference type="InterPro" id="IPR036866">
    <property type="entry name" value="RibonucZ/Hydroxyglut_hydro"/>
</dbReference>
<reference evidence="8 9" key="1">
    <citation type="journal article" date="2017" name="MBio">
        <title>Type VI secretion-mediated competition in the bee gut microbiome.</title>
        <authorList>
            <person name="Steele M.I."/>
            <person name="Kwong W.K."/>
            <person name="Powell J.E."/>
            <person name="Whiteley M."/>
            <person name="Moran N.A."/>
        </authorList>
    </citation>
    <scope>NUCLEOTIDE SEQUENCE [LARGE SCALE GENOMIC DNA]</scope>
    <source>
        <strain evidence="8 9">App2-2</strain>
    </source>
</reference>
<feature type="transmembrane region" description="Helical" evidence="6">
    <location>
        <begin position="475"/>
        <end position="493"/>
    </location>
</feature>
<feature type="transmembrane region" description="Helical" evidence="6">
    <location>
        <begin position="338"/>
        <end position="355"/>
    </location>
</feature>
<dbReference type="Proteomes" id="UP000231293">
    <property type="component" value="Unassembled WGS sequence"/>
</dbReference>
<dbReference type="NCBIfam" id="TIGR00361">
    <property type="entry name" value="ComEC_Rec2"/>
    <property type="match status" value="1"/>
</dbReference>
<evidence type="ECO:0000256" key="2">
    <source>
        <dbReference type="ARBA" id="ARBA00022475"/>
    </source>
</evidence>
<name>A0A2N9WVA0_9NEIS</name>